<evidence type="ECO:0000256" key="2">
    <source>
        <dbReference type="ARBA" id="ARBA00022670"/>
    </source>
</evidence>
<evidence type="ECO:0000256" key="5">
    <source>
        <dbReference type="ARBA" id="ARBA00022825"/>
    </source>
</evidence>
<comment type="similarity">
    <text evidence="1 6">Belongs to the peptidase S1B family.</text>
</comment>
<evidence type="ECO:0000256" key="1">
    <source>
        <dbReference type="ARBA" id="ARBA00008764"/>
    </source>
</evidence>
<dbReference type="InterPro" id="IPR050966">
    <property type="entry name" value="Glutamyl_endopeptidase"/>
</dbReference>
<keyword evidence="5 6" id="KW-0720">Serine protease</keyword>
<evidence type="ECO:0000256" key="3">
    <source>
        <dbReference type="ARBA" id="ARBA00022729"/>
    </source>
</evidence>
<dbReference type="KEGG" id="cmv:CMUST_14380"/>
<dbReference type="Pfam" id="PF00089">
    <property type="entry name" value="Trypsin"/>
    <property type="match status" value="1"/>
</dbReference>
<dbReference type="PATRIC" id="fig|571915.4.peg.3088"/>
<dbReference type="AlphaFoldDB" id="A0A0G3H1A6"/>
<feature type="chain" id="PRO_5006986759" description="Serine protease" evidence="6">
    <location>
        <begin position="31"/>
        <end position="294"/>
    </location>
</feature>
<keyword evidence="3 6" id="KW-0732">Signal</keyword>
<dbReference type="RefSeq" id="WP_052844805.1">
    <property type="nucleotide sequence ID" value="NZ_CP011542.1"/>
</dbReference>
<dbReference type="InterPro" id="IPR009003">
    <property type="entry name" value="Peptidase_S1_PA"/>
</dbReference>
<protein>
    <recommendedName>
        <fullName evidence="6">Serine protease</fullName>
        <ecNumber evidence="6">3.4.21.-</ecNumber>
    </recommendedName>
</protein>
<dbReference type="OrthoDB" id="1855925at2"/>
<evidence type="ECO:0000256" key="4">
    <source>
        <dbReference type="ARBA" id="ARBA00022801"/>
    </source>
</evidence>
<dbReference type="EMBL" id="CP011542">
    <property type="protein sequence ID" value="AKK07169.1"/>
    <property type="molecule type" value="Genomic_DNA"/>
</dbReference>
<evidence type="ECO:0000259" key="7">
    <source>
        <dbReference type="SMART" id="SM00020"/>
    </source>
</evidence>
<gene>
    <name evidence="8" type="ORF">CMUST_14380</name>
</gene>
<dbReference type="EC" id="3.4.21.-" evidence="6"/>
<dbReference type="PROSITE" id="PS00134">
    <property type="entry name" value="TRYPSIN_HIS"/>
    <property type="match status" value="1"/>
</dbReference>
<dbReference type="PANTHER" id="PTHR15462">
    <property type="entry name" value="SERINE PROTEASE"/>
    <property type="match status" value="1"/>
</dbReference>
<feature type="signal peptide" evidence="6">
    <location>
        <begin position="1"/>
        <end position="30"/>
    </location>
</feature>
<feature type="domain" description="Peptidase S1" evidence="7">
    <location>
        <begin position="88"/>
        <end position="281"/>
    </location>
</feature>
<proteinExistence type="inferred from homology"/>
<dbReference type="Proteomes" id="UP000035199">
    <property type="component" value="Chromosome"/>
</dbReference>
<dbReference type="GO" id="GO:0006508">
    <property type="term" value="P:proteolysis"/>
    <property type="evidence" value="ECO:0007669"/>
    <property type="project" value="UniProtKB-KW"/>
</dbReference>
<name>A0A0G3H1A6_9CORY</name>
<dbReference type="InterPro" id="IPR001254">
    <property type="entry name" value="Trypsin_dom"/>
</dbReference>
<dbReference type="PRINTS" id="PR00839">
    <property type="entry name" value="V8PROTEASE"/>
</dbReference>
<dbReference type="SUPFAM" id="SSF50494">
    <property type="entry name" value="Trypsin-like serine proteases"/>
    <property type="match status" value="1"/>
</dbReference>
<dbReference type="SMART" id="SM00020">
    <property type="entry name" value="Tryp_SPc"/>
    <property type="match status" value="1"/>
</dbReference>
<keyword evidence="2 6" id="KW-0645">Protease</keyword>
<evidence type="ECO:0000256" key="6">
    <source>
        <dbReference type="RuleBase" id="RU004296"/>
    </source>
</evidence>
<organism evidence="8 9">
    <name type="scientific">Corynebacterium mustelae</name>
    <dbReference type="NCBI Taxonomy" id="571915"/>
    <lineage>
        <taxon>Bacteria</taxon>
        <taxon>Bacillati</taxon>
        <taxon>Actinomycetota</taxon>
        <taxon>Actinomycetes</taxon>
        <taxon>Mycobacteriales</taxon>
        <taxon>Corynebacteriaceae</taxon>
        <taxon>Corynebacterium</taxon>
    </lineage>
</organism>
<keyword evidence="4 6" id="KW-0378">Hydrolase</keyword>
<dbReference type="GO" id="GO:0004252">
    <property type="term" value="F:serine-type endopeptidase activity"/>
    <property type="evidence" value="ECO:0007669"/>
    <property type="project" value="InterPro"/>
</dbReference>
<reference evidence="8 9" key="1">
    <citation type="journal article" date="2015" name="Genome Announc.">
        <title>Complete Genome Sequence of the Type Strain Corynebacterium mustelae DSM 45274, Isolated from Various Tissues of a Male Ferret with Lethal Sepsis.</title>
        <authorList>
            <person name="Ruckert C."/>
            <person name="Eimer J."/>
            <person name="Winkler A."/>
            <person name="Tauch A."/>
        </authorList>
    </citation>
    <scope>NUCLEOTIDE SEQUENCE [LARGE SCALE GENOMIC DNA]</scope>
    <source>
        <strain evidence="8 9">DSM 45274</strain>
    </source>
</reference>
<accession>A0A0G3H1A6</accession>
<keyword evidence="9" id="KW-1185">Reference proteome</keyword>
<reference evidence="9" key="2">
    <citation type="submission" date="2015-05" db="EMBL/GenBank/DDBJ databases">
        <title>Complete genome sequence of Corynebacterium mustelae DSM 45274, isolated from various tissues of a male ferret with lethal sepsis.</title>
        <authorList>
            <person name="Ruckert C."/>
            <person name="Albersmeier A."/>
            <person name="Winkler A."/>
            <person name="Tauch A."/>
        </authorList>
    </citation>
    <scope>NUCLEOTIDE SEQUENCE [LARGE SCALE GENOMIC DNA]</scope>
    <source>
        <strain evidence="9">DSM 45274</strain>
    </source>
</reference>
<dbReference type="InterPro" id="IPR043504">
    <property type="entry name" value="Peptidase_S1_PA_chymotrypsin"/>
</dbReference>
<dbReference type="PANTHER" id="PTHR15462:SF8">
    <property type="entry name" value="SERINE PROTEASE"/>
    <property type="match status" value="1"/>
</dbReference>
<dbReference type="Gene3D" id="2.40.10.10">
    <property type="entry name" value="Trypsin-like serine proteases"/>
    <property type="match status" value="2"/>
</dbReference>
<evidence type="ECO:0000313" key="9">
    <source>
        <dbReference type="Proteomes" id="UP000035199"/>
    </source>
</evidence>
<dbReference type="InterPro" id="IPR018114">
    <property type="entry name" value="TRYPSIN_HIS"/>
</dbReference>
<dbReference type="InterPro" id="IPR008256">
    <property type="entry name" value="Peptidase_S1B"/>
</dbReference>
<sequence>MAIRIEHRLTAIISTLLLALLASTSPQAFAEEQSQLSPVGYNIIDGKQDTEHPITNSSLLNNPGFTSTPSSQGTHWMLEKVIGFDSRQQVHNTATAPFRWIGQINFIGAGGQAEFCTGSLISSDTVITAGHCLARGAADISFTPGANGDIELFPTAKATQVWYDSNFTDPGKDWGIIKLDQPLGNEVGWFGMKIPTDNELQGKFAIVIGYPSDKQTKTMWKDRNKTIGFTATEVKYLADTFRGQSGSPVVDDTATLYALHRGGTNRHNVGTRIHPDLFSIIVNVSNLETIEVGS</sequence>
<evidence type="ECO:0000313" key="8">
    <source>
        <dbReference type="EMBL" id="AKK07169.1"/>
    </source>
</evidence>